<proteinExistence type="predicted"/>
<gene>
    <name evidence="2" type="ORF">BT96DRAFT_996616</name>
</gene>
<evidence type="ECO:0000313" key="2">
    <source>
        <dbReference type="EMBL" id="KAE9396616.1"/>
    </source>
</evidence>
<protein>
    <submittedName>
        <fullName evidence="2">Uncharacterized protein</fullName>
    </submittedName>
</protein>
<name>A0A6A4HFJ3_9AGAR</name>
<sequence>MPWPRGTTGGKHLPKKLHSPLPSSSPPPPLSPAPLEQSRSNNEIVPTSDDNEVKIEWKESLALANMHQRDLAQLNNPIAKAECKHLWQALPSYPRPVELLEYWNAVEVLIKAESALKVTAEGDASNIPTLSLGPERKRREKH</sequence>
<evidence type="ECO:0000313" key="3">
    <source>
        <dbReference type="Proteomes" id="UP000799118"/>
    </source>
</evidence>
<dbReference type="EMBL" id="ML769511">
    <property type="protein sequence ID" value="KAE9396616.1"/>
    <property type="molecule type" value="Genomic_DNA"/>
</dbReference>
<reference evidence="2" key="1">
    <citation type="journal article" date="2019" name="Environ. Microbiol.">
        <title>Fungal ecological strategies reflected in gene transcription - a case study of two litter decomposers.</title>
        <authorList>
            <person name="Barbi F."/>
            <person name="Kohler A."/>
            <person name="Barry K."/>
            <person name="Baskaran P."/>
            <person name="Daum C."/>
            <person name="Fauchery L."/>
            <person name="Ihrmark K."/>
            <person name="Kuo A."/>
            <person name="LaButti K."/>
            <person name="Lipzen A."/>
            <person name="Morin E."/>
            <person name="Grigoriev I.V."/>
            <person name="Henrissat B."/>
            <person name="Lindahl B."/>
            <person name="Martin F."/>
        </authorList>
    </citation>
    <scope>NUCLEOTIDE SEQUENCE</scope>
    <source>
        <strain evidence="2">JB14</strain>
    </source>
</reference>
<feature type="region of interest" description="Disordered" evidence="1">
    <location>
        <begin position="1"/>
        <end position="51"/>
    </location>
</feature>
<evidence type="ECO:0000256" key="1">
    <source>
        <dbReference type="SAM" id="MobiDB-lite"/>
    </source>
</evidence>
<dbReference type="AlphaFoldDB" id="A0A6A4HFJ3"/>
<accession>A0A6A4HFJ3</accession>
<feature type="compositionally biased region" description="Pro residues" evidence="1">
    <location>
        <begin position="23"/>
        <end position="32"/>
    </location>
</feature>
<dbReference type="Proteomes" id="UP000799118">
    <property type="component" value="Unassembled WGS sequence"/>
</dbReference>
<keyword evidence="3" id="KW-1185">Reference proteome</keyword>
<organism evidence="2 3">
    <name type="scientific">Gymnopus androsaceus JB14</name>
    <dbReference type="NCBI Taxonomy" id="1447944"/>
    <lineage>
        <taxon>Eukaryota</taxon>
        <taxon>Fungi</taxon>
        <taxon>Dikarya</taxon>
        <taxon>Basidiomycota</taxon>
        <taxon>Agaricomycotina</taxon>
        <taxon>Agaricomycetes</taxon>
        <taxon>Agaricomycetidae</taxon>
        <taxon>Agaricales</taxon>
        <taxon>Marasmiineae</taxon>
        <taxon>Omphalotaceae</taxon>
        <taxon>Gymnopus</taxon>
    </lineage>
</organism>